<dbReference type="PANTHER" id="PTHR30451:SF4">
    <property type="entry name" value="OUTER MEMBRANE USHER PROTEIN YQIG-RELATED"/>
    <property type="match status" value="1"/>
</dbReference>
<dbReference type="GO" id="GO:0009297">
    <property type="term" value="P:pilus assembly"/>
    <property type="evidence" value="ECO:0007669"/>
    <property type="project" value="InterPro"/>
</dbReference>
<dbReference type="Pfam" id="PF00577">
    <property type="entry name" value="Usher"/>
    <property type="match status" value="1"/>
</dbReference>
<organism evidence="1 2">
    <name type="scientific">Salmonella enterica subsp. indica</name>
    <dbReference type="NCBI Taxonomy" id="59207"/>
    <lineage>
        <taxon>Bacteria</taxon>
        <taxon>Pseudomonadati</taxon>
        <taxon>Pseudomonadota</taxon>
        <taxon>Gammaproteobacteria</taxon>
        <taxon>Enterobacterales</taxon>
        <taxon>Enterobacteriaceae</taxon>
        <taxon>Salmonella</taxon>
    </lineage>
</organism>
<dbReference type="GO" id="GO:0009279">
    <property type="term" value="C:cell outer membrane"/>
    <property type="evidence" value="ECO:0007669"/>
    <property type="project" value="TreeGrafter"/>
</dbReference>
<proteinExistence type="predicted"/>
<evidence type="ECO:0000313" key="1">
    <source>
        <dbReference type="EMBL" id="SUI03166.1"/>
    </source>
</evidence>
<sequence>MPPCLWGRNRSLLNEQDNQVYLSLTLPWSSQRQVSYSMQHDSNGRMNQTATLYNRPSDKTSWSLGVGQQRDDSQEGMLLNGNIQTITPYGQGNANLSMLSQQYKNLGLSWYGSFTATRYGAAFHQNMAEKRAATDDRYRGCGGSAC</sequence>
<reference evidence="1 2" key="1">
    <citation type="submission" date="2018-06" db="EMBL/GenBank/DDBJ databases">
        <authorList>
            <consortium name="Pathogen Informatics"/>
            <person name="Doyle S."/>
        </authorList>
    </citation>
    <scope>NUCLEOTIDE SEQUENCE [LARGE SCALE GENOMIC DNA]</scope>
    <source>
        <strain evidence="1 2">NCTC12420</strain>
    </source>
</reference>
<protein>
    <submittedName>
        <fullName evidence="1">Outer membrane fimbrial usher protein</fullName>
    </submittedName>
</protein>
<dbReference type="AlphaFoldDB" id="A0A379XRM0"/>
<dbReference type="PANTHER" id="PTHR30451">
    <property type="entry name" value="OUTER MEMBRANE USHER PROTEIN"/>
    <property type="match status" value="1"/>
</dbReference>
<dbReference type="Proteomes" id="UP000254220">
    <property type="component" value="Unassembled WGS sequence"/>
</dbReference>
<dbReference type="InterPro" id="IPR000015">
    <property type="entry name" value="Fimb_usher"/>
</dbReference>
<evidence type="ECO:0000313" key="2">
    <source>
        <dbReference type="Proteomes" id="UP000254220"/>
    </source>
</evidence>
<name>A0A379XRM0_SALER</name>
<gene>
    <name evidence="1" type="primary">sbbC_3</name>
    <name evidence="1" type="ORF">NCTC12420_02958</name>
</gene>
<dbReference type="GO" id="GO:0015473">
    <property type="term" value="F:fimbrial usher porin activity"/>
    <property type="evidence" value="ECO:0007669"/>
    <property type="project" value="InterPro"/>
</dbReference>
<dbReference type="EMBL" id="UGYB01000001">
    <property type="protein sequence ID" value="SUI03166.1"/>
    <property type="molecule type" value="Genomic_DNA"/>
</dbReference>
<accession>A0A379XRM0</accession>